<evidence type="ECO:0000313" key="4">
    <source>
        <dbReference type="EMBL" id="CAI5785052.1"/>
    </source>
</evidence>
<dbReference type="AlphaFoldDB" id="A0AA35KWU5"/>
<dbReference type="Pfam" id="PF00932">
    <property type="entry name" value="LTD"/>
    <property type="match status" value="1"/>
</dbReference>
<dbReference type="PANTHER" id="PTHR47012:SF1">
    <property type="entry name" value="LAMIN TAIL DOMAIN-CONTAINING PROTEIN 1"/>
    <property type="match status" value="1"/>
</dbReference>
<gene>
    <name evidence="4" type="ORF">PODLI_1B033422</name>
</gene>
<dbReference type="Proteomes" id="UP001178461">
    <property type="component" value="Chromosome 10"/>
</dbReference>
<dbReference type="PROSITE" id="PS51841">
    <property type="entry name" value="LTD"/>
    <property type="match status" value="1"/>
</dbReference>
<dbReference type="GO" id="GO:0005635">
    <property type="term" value="C:nuclear envelope"/>
    <property type="evidence" value="ECO:0007669"/>
    <property type="project" value="TreeGrafter"/>
</dbReference>
<accession>A0AA35KWU5</accession>
<feature type="domain" description="LTD" evidence="3">
    <location>
        <begin position="212"/>
        <end position="330"/>
    </location>
</feature>
<reference evidence="4" key="1">
    <citation type="submission" date="2022-12" db="EMBL/GenBank/DDBJ databases">
        <authorList>
            <person name="Alioto T."/>
            <person name="Alioto T."/>
            <person name="Gomez Garrido J."/>
        </authorList>
    </citation>
    <scope>NUCLEOTIDE SEQUENCE</scope>
</reference>
<evidence type="ECO:0000313" key="5">
    <source>
        <dbReference type="Proteomes" id="UP001178461"/>
    </source>
</evidence>
<keyword evidence="5" id="KW-1185">Reference proteome</keyword>
<dbReference type="InterPro" id="IPR036415">
    <property type="entry name" value="Lamin_tail_dom_sf"/>
</dbReference>
<dbReference type="Gene3D" id="2.60.40.1260">
    <property type="entry name" value="Lamin Tail domain"/>
    <property type="match status" value="1"/>
</dbReference>
<proteinExistence type="predicted"/>
<feature type="region of interest" description="Disordered" evidence="2">
    <location>
        <begin position="445"/>
        <end position="475"/>
    </location>
</feature>
<dbReference type="EMBL" id="OX395135">
    <property type="protein sequence ID" value="CAI5785052.1"/>
    <property type="molecule type" value="Genomic_DNA"/>
</dbReference>
<sequence>MEFLQTLISKEPNSSRAIEKLQSEHTSRQQHMEDLEARLEQIQGQLQTKLKALDAIQDKNASLLEEISTLRNSFGYFNGIEAARCQLPSAPPQFQHTSENKANVSAKPSEKVLYSRFMPSTSTVSLLPGKSSSRMVRFPISSSLLTLDKKIAPSSSSFLLQKQFPPCSSISSFGSDALGQGQDYIKSLFADSKKTTLEPRDKARKMHVPPEYYNSSASSAVGNLKIVEVHSHGYYVKILNSSPDKEEGIGDYTLQQNFGGHPIAIFKFPPKIRMKANSSVMVWAADSKRPSKPPTDYLWKDLDKFKPGPECTTILCDPSGQAVAWFTPINWNQKQTKEGEEGGRICRNLIQPIIGMRQQKDRWQPRMFDVWQGNVGQNLTGTNEPEFILREEKIPPILYPVQSSWCQNPSSPTHPHYTVGRYIPAGIEGSHVGRQMRTQLVKQDPDTGLLCPGSSHSIKPAEDSNRKNRIRPTRSAGARPGVLRILVPGSFLPLRDQHRLGLQILHSVQNLSFYPPTPRPPPFAAW</sequence>
<feature type="coiled-coil region" evidence="1">
    <location>
        <begin position="18"/>
        <end position="73"/>
    </location>
</feature>
<name>A0AA35KWU5_9SAUR</name>
<evidence type="ECO:0000259" key="3">
    <source>
        <dbReference type="PROSITE" id="PS51841"/>
    </source>
</evidence>
<dbReference type="PANTHER" id="PTHR47012">
    <property type="entry name" value="LAMIN TAIL DOMAIN-CONTAINING PROTEIN 1"/>
    <property type="match status" value="1"/>
</dbReference>
<evidence type="ECO:0000256" key="2">
    <source>
        <dbReference type="SAM" id="MobiDB-lite"/>
    </source>
</evidence>
<organism evidence="4 5">
    <name type="scientific">Podarcis lilfordi</name>
    <name type="common">Lilford's wall lizard</name>
    <dbReference type="NCBI Taxonomy" id="74358"/>
    <lineage>
        <taxon>Eukaryota</taxon>
        <taxon>Metazoa</taxon>
        <taxon>Chordata</taxon>
        <taxon>Craniata</taxon>
        <taxon>Vertebrata</taxon>
        <taxon>Euteleostomi</taxon>
        <taxon>Lepidosauria</taxon>
        <taxon>Squamata</taxon>
        <taxon>Bifurcata</taxon>
        <taxon>Unidentata</taxon>
        <taxon>Episquamata</taxon>
        <taxon>Laterata</taxon>
        <taxon>Lacertibaenia</taxon>
        <taxon>Lacertidae</taxon>
        <taxon>Podarcis</taxon>
    </lineage>
</organism>
<dbReference type="InterPro" id="IPR042840">
    <property type="entry name" value="LMNTD1"/>
</dbReference>
<dbReference type="SUPFAM" id="SSF74853">
    <property type="entry name" value="Lamin A/C globular tail domain"/>
    <property type="match status" value="1"/>
</dbReference>
<keyword evidence="1" id="KW-0175">Coiled coil</keyword>
<dbReference type="InterPro" id="IPR001322">
    <property type="entry name" value="Lamin_tail_dom"/>
</dbReference>
<protein>
    <recommendedName>
        <fullName evidence="3">LTD domain-containing protein</fullName>
    </recommendedName>
</protein>
<evidence type="ECO:0000256" key="1">
    <source>
        <dbReference type="SAM" id="Coils"/>
    </source>
</evidence>
<dbReference type="GO" id="GO:0005737">
    <property type="term" value="C:cytoplasm"/>
    <property type="evidence" value="ECO:0007669"/>
    <property type="project" value="TreeGrafter"/>
</dbReference>